<dbReference type="GO" id="GO:0050728">
    <property type="term" value="P:negative regulation of inflammatory response"/>
    <property type="evidence" value="ECO:0007669"/>
    <property type="project" value="Ensembl"/>
</dbReference>
<feature type="signal peptide" evidence="6">
    <location>
        <begin position="1"/>
        <end position="21"/>
    </location>
</feature>
<dbReference type="PRINTS" id="PR01537">
    <property type="entry name" value="INTRLKN1R1F"/>
</dbReference>
<feature type="chain" id="PRO_5017346250" evidence="6">
    <location>
        <begin position="22"/>
        <end position="434"/>
    </location>
</feature>
<protein>
    <submittedName>
        <fullName evidence="9">Single immunoglobulin and toll-interleukin 1 receptor (TIR) domain</fullName>
    </submittedName>
</protein>
<keyword evidence="2" id="KW-1015">Disulfide bond</keyword>
<dbReference type="InterPro" id="IPR035897">
    <property type="entry name" value="Toll_tir_struct_dom_sf"/>
</dbReference>
<evidence type="ECO:0000256" key="5">
    <source>
        <dbReference type="SAM" id="Phobius"/>
    </source>
</evidence>
<keyword evidence="5" id="KW-0472">Membrane</keyword>
<dbReference type="GeneTree" id="ENSGT01090000259985"/>
<evidence type="ECO:0000256" key="2">
    <source>
        <dbReference type="ARBA" id="ARBA00023157"/>
    </source>
</evidence>
<dbReference type="Proteomes" id="UP000261540">
    <property type="component" value="Unplaced"/>
</dbReference>
<evidence type="ECO:0000259" key="7">
    <source>
        <dbReference type="PROSITE" id="PS50104"/>
    </source>
</evidence>
<evidence type="ECO:0000259" key="8">
    <source>
        <dbReference type="PROSITE" id="PS50835"/>
    </source>
</evidence>
<dbReference type="Ensembl" id="ENSPKIT00000011339.1">
    <property type="protein sequence ID" value="ENSPKIP00000030518.1"/>
    <property type="gene ID" value="ENSPKIG00000011359.1"/>
</dbReference>
<dbReference type="SUPFAM" id="SSF48726">
    <property type="entry name" value="Immunoglobulin"/>
    <property type="match status" value="1"/>
</dbReference>
<keyword evidence="6" id="KW-0732">Signal</keyword>
<dbReference type="PROSITE" id="PS50104">
    <property type="entry name" value="TIR"/>
    <property type="match status" value="1"/>
</dbReference>
<dbReference type="Pfam" id="PF01582">
    <property type="entry name" value="TIR"/>
    <property type="match status" value="1"/>
</dbReference>
<feature type="transmembrane region" description="Helical" evidence="5">
    <location>
        <begin position="139"/>
        <end position="159"/>
    </location>
</feature>
<dbReference type="SMART" id="SM00255">
    <property type="entry name" value="TIR"/>
    <property type="match status" value="1"/>
</dbReference>
<dbReference type="AlphaFoldDB" id="A0A3B3SJJ4"/>
<dbReference type="InterPro" id="IPR036179">
    <property type="entry name" value="Ig-like_dom_sf"/>
</dbReference>
<dbReference type="PANTHER" id="PTHR11890">
    <property type="entry name" value="INTERLEUKIN-1 RECEPTOR FAMILY MEMBER"/>
    <property type="match status" value="1"/>
</dbReference>
<keyword evidence="3" id="KW-0325">Glycoprotein</keyword>
<accession>A0A3B3SJJ4</accession>
<keyword evidence="5" id="KW-1133">Transmembrane helix</keyword>
<dbReference type="STRING" id="1676925.ENSPKIP00000030518"/>
<dbReference type="InterPro" id="IPR013783">
    <property type="entry name" value="Ig-like_fold"/>
</dbReference>
<dbReference type="PROSITE" id="PS50835">
    <property type="entry name" value="IG_LIKE"/>
    <property type="match status" value="1"/>
</dbReference>
<evidence type="ECO:0000256" key="3">
    <source>
        <dbReference type="ARBA" id="ARBA00023180"/>
    </source>
</evidence>
<keyword evidence="4" id="KW-0393">Immunoglobulin domain</keyword>
<name>A0A3B3SJJ4_9TELE</name>
<feature type="domain" description="TIR" evidence="7">
    <location>
        <begin position="183"/>
        <end position="327"/>
    </location>
</feature>
<evidence type="ECO:0000256" key="6">
    <source>
        <dbReference type="SAM" id="SignalP"/>
    </source>
</evidence>
<keyword evidence="5" id="KW-0812">Transmembrane</keyword>
<evidence type="ECO:0000313" key="9">
    <source>
        <dbReference type="Ensembl" id="ENSPKIP00000030518.1"/>
    </source>
</evidence>
<comment type="similarity">
    <text evidence="1">Belongs to the interleukin-1 receptor family.</text>
</comment>
<dbReference type="CDD" id="cd00096">
    <property type="entry name" value="Ig"/>
    <property type="match status" value="1"/>
</dbReference>
<reference evidence="9" key="1">
    <citation type="submission" date="2025-08" db="UniProtKB">
        <authorList>
            <consortium name="Ensembl"/>
        </authorList>
    </citation>
    <scope>IDENTIFICATION</scope>
</reference>
<proteinExistence type="inferred from homology"/>
<evidence type="ECO:0000313" key="10">
    <source>
        <dbReference type="Proteomes" id="UP000261540"/>
    </source>
</evidence>
<dbReference type="InterPro" id="IPR015621">
    <property type="entry name" value="IL-1_rcpt_fam"/>
</dbReference>
<dbReference type="Gene3D" id="3.40.50.10140">
    <property type="entry name" value="Toll/interleukin-1 receptor homology (TIR) domain"/>
    <property type="match status" value="1"/>
</dbReference>
<dbReference type="KEGG" id="pki:111835434"/>
<dbReference type="SUPFAM" id="SSF52200">
    <property type="entry name" value="Toll/Interleukin receptor TIR domain"/>
    <property type="match status" value="1"/>
</dbReference>
<dbReference type="InterPro" id="IPR000157">
    <property type="entry name" value="TIR_dom"/>
</dbReference>
<dbReference type="InterPro" id="IPR007110">
    <property type="entry name" value="Ig-like_dom"/>
</dbReference>
<dbReference type="CTD" id="59307"/>
<sequence length="434" mass="49176">MRRTLAPLLLLTHILWGNVSGNPAESACSQPPVFVPADDNRQSTLGSTVTLNCTALLPWDPQEPQCDSTLHWIRDGSLLSNLTKQQNLSEFLHNTSQKVVNSLLELTLREPSDFGLYICTVRNISAQFQLQEMRAASHMAVVIAVMVLLVILALAILIFSKCHLDIKLWYRNTYGDFEMNDGKLYDAYVSYANNENDRKFVNFILKPQLENKQGYKLHLDHGNILPGSEPSAELLMNVSRCRRLIVVLSLAYLEQDWCTSNLREGLWRLLELSQKPILITWETQKQHMGPDTLRLLHDSRQRFTILTWSSYSMTPSSVFWKELSLALPRKMAYHCPPMTTPQTLLQDDRDPMLSLHPDYLDCHPDPDCDPSGDLGLQLPVYKTQKSRAPSLPAAPPQLPPVAEAKPFDIDVSDLGSRNYGARADFYCLVTKEDV</sequence>
<feature type="domain" description="Ig-like" evidence="8">
    <location>
        <begin position="31"/>
        <end position="131"/>
    </location>
</feature>
<dbReference type="Gene3D" id="2.60.40.10">
    <property type="entry name" value="Immunoglobulins"/>
    <property type="match status" value="1"/>
</dbReference>
<reference evidence="9" key="2">
    <citation type="submission" date="2025-09" db="UniProtKB">
        <authorList>
            <consortium name="Ensembl"/>
        </authorList>
    </citation>
    <scope>IDENTIFICATION</scope>
</reference>
<dbReference type="PANTHER" id="PTHR11890:SF19">
    <property type="entry name" value="SINGLE IG IL-1-RELATED RECEPTOR"/>
    <property type="match status" value="1"/>
</dbReference>
<dbReference type="GO" id="GO:0009986">
    <property type="term" value="C:cell surface"/>
    <property type="evidence" value="ECO:0007669"/>
    <property type="project" value="Ensembl"/>
</dbReference>
<evidence type="ECO:0000256" key="4">
    <source>
        <dbReference type="ARBA" id="ARBA00023319"/>
    </source>
</evidence>
<dbReference type="OrthoDB" id="6075577at2759"/>
<evidence type="ECO:0000256" key="1">
    <source>
        <dbReference type="ARBA" id="ARBA00009752"/>
    </source>
</evidence>
<dbReference type="GO" id="GO:0007165">
    <property type="term" value="P:signal transduction"/>
    <property type="evidence" value="ECO:0007669"/>
    <property type="project" value="InterPro"/>
</dbReference>
<organism evidence="9 10">
    <name type="scientific">Paramormyrops kingsleyae</name>
    <dbReference type="NCBI Taxonomy" id="1676925"/>
    <lineage>
        <taxon>Eukaryota</taxon>
        <taxon>Metazoa</taxon>
        <taxon>Chordata</taxon>
        <taxon>Craniata</taxon>
        <taxon>Vertebrata</taxon>
        <taxon>Euteleostomi</taxon>
        <taxon>Actinopterygii</taxon>
        <taxon>Neopterygii</taxon>
        <taxon>Teleostei</taxon>
        <taxon>Osteoglossocephala</taxon>
        <taxon>Osteoglossomorpha</taxon>
        <taxon>Osteoglossiformes</taxon>
        <taxon>Mormyridae</taxon>
        <taxon>Paramormyrops</taxon>
    </lineage>
</organism>
<keyword evidence="10" id="KW-1185">Reference proteome</keyword>